<feature type="domain" description="AB hydrolase-1" evidence="1">
    <location>
        <begin position="4"/>
        <end position="195"/>
    </location>
</feature>
<dbReference type="AlphaFoldDB" id="A0A7W7QJ28"/>
<dbReference type="RefSeq" id="WP_184712722.1">
    <property type="nucleotide sequence ID" value="NZ_JACHJP010000001.1"/>
</dbReference>
<name>A0A7W7QJ28_9ACTN</name>
<dbReference type="PANTHER" id="PTHR37017">
    <property type="entry name" value="AB HYDROLASE-1 DOMAIN-CONTAINING PROTEIN-RELATED"/>
    <property type="match status" value="1"/>
</dbReference>
<keyword evidence="3" id="KW-1185">Reference proteome</keyword>
<gene>
    <name evidence="2" type="ORF">FHS44_001093</name>
</gene>
<protein>
    <submittedName>
        <fullName evidence="2">Pimeloyl-ACP methyl ester carboxylesterase</fullName>
    </submittedName>
</protein>
<evidence type="ECO:0000313" key="3">
    <source>
        <dbReference type="Proteomes" id="UP000552644"/>
    </source>
</evidence>
<dbReference type="InterPro" id="IPR029058">
    <property type="entry name" value="AB_hydrolase_fold"/>
</dbReference>
<dbReference type="GO" id="GO:0003824">
    <property type="term" value="F:catalytic activity"/>
    <property type="evidence" value="ECO:0007669"/>
    <property type="project" value="UniProtKB-ARBA"/>
</dbReference>
<evidence type="ECO:0000313" key="2">
    <source>
        <dbReference type="EMBL" id="MBB4914021.1"/>
    </source>
</evidence>
<proteinExistence type="predicted"/>
<dbReference type="InterPro" id="IPR052897">
    <property type="entry name" value="Sec-Metab_Biosynth_Hydrolase"/>
</dbReference>
<dbReference type="InterPro" id="IPR000073">
    <property type="entry name" value="AB_hydrolase_1"/>
</dbReference>
<dbReference type="PANTHER" id="PTHR37017:SF11">
    <property type="entry name" value="ESTERASE_LIPASE_THIOESTERASE DOMAIN-CONTAINING PROTEIN"/>
    <property type="match status" value="1"/>
</dbReference>
<sequence length="224" mass="24631">MTTFVLVPGAWHGAWTFEPLARKLREHGHQAYPLTLTGVGDRRHLLTATVNLDTHIDDVVNRLVDEQVTDAVLVGHSYGGVVITGAADRVPDRVAGLVYVDAVVPENGDSCWSLVTERERGWYLSGVGETGYTSAPLPFFDPRATPHPLASLLQAVRLEGGLDRYRSRDYVYATEWDGESPFTALHERLRDDPTWRTHALTSGHNIMRDAPAPLLKILLAAASG</sequence>
<accession>A0A7W7QJ28</accession>
<dbReference type="Gene3D" id="3.40.50.1820">
    <property type="entry name" value="alpha/beta hydrolase"/>
    <property type="match status" value="1"/>
</dbReference>
<reference evidence="2 3" key="1">
    <citation type="submission" date="2020-08" db="EMBL/GenBank/DDBJ databases">
        <title>Genomic Encyclopedia of Type Strains, Phase III (KMG-III): the genomes of soil and plant-associated and newly described type strains.</title>
        <authorList>
            <person name="Whitman W."/>
        </authorList>
    </citation>
    <scope>NUCLEOTIDE SEQUENCE [LARGE SCALE GENOMIC DNA]</scope>
    <source>
        <strain evidence="2 3">CECT 8840</strain>
    </source>
</reference>
<dbReference type="SUPFAM" id="SSF53474">
    <property type="entry name" value="alpha/beta-Hydrolases"/>
    <property type="match status" value="1"/>
</dbReference>
<dbReference type="EMBL" id="JACHJP010000001">
    <property type="protein sequence ID" value="MBB4914021.1"/>
    <property type="molecule type" value="Genomic_DNA"/>
</dbReference>
<evidence type="ECO:0000259" key="1">
    <source>
        <dbReference type="Pfam" id="PF12697"/>
    </source>
</evidence>
<comment type="caution">
    <text evidence="2">The sequence shown here is derived from an EMBL/GenBank/DDBJ whole genome shotgun (WGS) entry which is preliminary data.</text>
</comment>
<organism evidence="2 3">
    <name type="scientific">Streptosporangium saharense</name>
    <dbReference type="NCBI Taxonomy" id="1706840"/>
    <lineage>
        <taxon>Bacteria</taxon>
        <taxon>Bacillati</taxon>
        <taxon>Actinomycetota</taxon>
        <taxon>Actinomycetes</taxon>
        <taxon>Streptosporangiales</taxon>
        <taxon>Streptosporangiaceae</taxon>
        <taxon>Streptosporangium</taxon>
    </lineage>
</organism>
<dbReference type="Proteomes" id="UP000552644">
    <property type="component" value="Unassembled WGS sequence"/>
</dbReference>
<dbReference type="Pfam" id="PF12697">
    <property type="entry name" value="Abhydrolase_6"/>
    <property type="match status" value="1"/>
</dbReference>